<evidence type="ECO:0000313" key="2">
    <source>
        <dbReference type="EMBL" id="MPM89693.1"/>
    </source>
</evidence>
<gene>
    <name evidence="2" type="ORF">SDC9_136805</name>
</gene>
<evidence type="ECO:0000256" key="1">
    <source>
        <dbReference type="SAM" id="Phobius"/>
    </source>
</evidence>
<organism evidence="2">
    <name type="scientific">bioreactor metagenome</name>
    <dbReference type="NCBI Taxonomy" id="1076179"/>
    <lineage>
        <taxon>unclassified sequences</taxon>
        <taxon>metagenomes</taxon>
        <taxon>ecological metagenomes</taxon>
    </lineage>
</organism>
<keyword evidence="1" id="KW-0812">Transmembrane</keyword>
<keyword evidence="1" id="KW-1133">Transmembrane helix</keyword>
<dbReference type="EMBL" id="VSSQ01037084">
    <property type="protein sequence ID" value="MPM89693.1"/>
    <property type="molecule type" value="Genomic_DNA"/>
</dbReference>
<reference evidence="2" key="1">
    <citation type="submission" date="2019-08" db="EMBL/GenBank/DDBJ databases">
        <authorList>
            <person name="Kucharzyk K."/>
            <person name="Murdoch R.W."/>
            <person name="Higgins S."/>
            <person name="Loffler F."/>
        </authorList>
    </citation>
    <scope>NUCLEOTIDE SEQUENCE</scope>
</reference>
<protein>
    <recommendedName>
        <fullName evidence="3">ABC-2 type transporter domain-containing protein</fullName>
    </recommendedName>
</protein>
<comment type="caution">
    <text evidence="2">The sequence shown here is derived from an EMBL/GenBank/DDBJ whole genome shotgun (WGS) entry which is preliminary data.</text>
</comment>
<evidence type="ECO:0008006" key="3">
    <source>
        <dbReference type="Google" id="ProtNLM"/>
    </source>
</evidence>
<proteinExistence type="predicted"/>
<accession>A0A645DLN1</accession>
<keyword evidence="1" id="KW-0472">Membrane</keyword>
<feature type="transmembrane region" description="Helical" evidence="1">
    <location>
        <begin position="57"/>
        <end position="77"/>
    </location>
</feature>
<sequence length="102" mass="11446">MILFVPGGFILGGAAGPVSVLPEWIQAISHFFPLTWEYHFTRDILMRGASFMDSSKGFGALMIYLGVVTLVFCLCFYRARASFVKMKALETSMIVEGNHERF</sequence>
<name>A0A645DLN1_9ZZZZ</name>
<dbReference type="AlphaFoldDB" id="A0A645DLN1"/>